<feature type="region of interest" description="Disordered" evidence="1">
    <location>
        <begin position="173"/>
        <end position="201"/>
    </location>
</feature>
<evidence type="ECO:0000256" key="1">
    <source>
        <dbReference type="SAM" id="MobiDB-lite"/>
    </source>
</evidence>
<dbReference type="InterPro" id="IPR036420">
    <property type="entry name" value="BRCT_dom_sf"/>
</dbReference>
<dbReference type="AlphaFoldDB" id="A0A168JXH8"/>
<name>A0A168JXH8_MUCCL</name>
<feature type="compositionally biased region" description="Low complexity" evidence="1">
    <location>
        <begin position="355"/>
        <end position="382"/>
    </location>
</feature>
<feature type="region of interest" description="Disordered" evidence="1">
    <location>
        <begin position="342"/>
        <end position="396"/>
    </location>
</feature>
<keyword evidence="4" id="KW-1185">Reference proteome</keyword>
<dbReference type="Gene3D" id="3.40.50.10190">
    <property type="entry name" value="BRCT domain"/>
    <property type="match status" value="1"/>
</dbReference>
<comment type="caution">
    <text evidence="3">The sequence shown here is derived from an EMBL/GenBank/DDBJ whole genome shotgun (WGS) entry which is preliminary data.</text>
</comment>
<gene>
    <name evidence="3" type="ORF">MUCCIDRAFT_82130</name>
</gene>
<dbReference type="Proteomes" id="UP000077051">
    <property type="component" value="Unassembled WGS sequence"/>
</dbReference>
<accession>A0A168JXH8</accession>
<dbReference type="SUPFAM" id="SSF52113">
    <property type="entry name" value="BRCT domain"/>
    <property type="match status" value="1"/>
</dbReference>
<feature type="domain" description="BRCT" evidence="2">
    <location>
        <begin position="53"/>
        <end position="143"/>
    </location>
</feature>
<evidence type="ECO:0000313" key="3">
    <source>
        <dbReference type="EMBL" id="OAD01733.1"/>
    </source>
</evidence>
<dbReference type="STRING" id="747725.A0A168JXH8"/>
<organism evidence="3 4">
    <name type="scientific">Mucor lusitanicus CBS 277.49</name>
    <dbReference type="NCBI Taxonomy" id="747725"/>
    <lineage>
        <taxon>Eukaryota</taxon>
        <taxon>Fungi</taxon>
        <taxon>Fungi incertae sedis</taxon>
        <taxon>Mucoromycota</taxon>
        <taxon>Mucoromycotina</taxon>
        <taxon>Mucoromycetes</taxon>
        <taxon>Mucorales</taxon>
        <taxon>Mucorineae</taxon>
        <taxon>Mucoraceae</taxon>
        <taxon>Mucor</taxon>
    </lineage>
</organism>
<evidence type="ECO:0000259" key="2">
    <source>
        <dbReference type="PROSITE" id="PS50172"/>
    </source>
</evidence>
<evidence type="ECO:0000313" key="4">
    <source>
        <dbReference type="Proteomes" id="UP000077051"/>
    </source>
</evidence>
<dbReference type="VEuPathDB" id="FungiDB:MUCCIDRAFT_82130"/>
<proteinExistence type="predicted"/>
<protein>
    <recommendedName>
        <fullName evidence="2">BRCT domain-containing protein</fullName>
    </recommendedName>
</protein>
<dbReference type="EMBL" id="AMYB01000005">
    <property type="protein sequence ID" value="OAD01733.1"/>
    <property type="molecule type" value="Genomic_DNA"/>
</dbReference>
<reference evidence="3 4" key="1">
    <citation type="submission" date="2015-06" db="EMBL/GenBank/DDBJ databases">
        <title>Expansion of signal transduction pathways in fungi by whole-genome duplication.</title>
        <authorList>
            <consortium name="DOE Joint Genome Institute"/>
            <person name="Corrochano L.M."/>
            <person name="Kuo A."/>
            <person name="Marcet-Houben M."/>
            <person name="Polaino S."/>
            <person name="Salamov A."/>
            <person name="Villalobos J.M."/>
            <person name="Alvarez M.I."/>
            <person name="Avalos J."/>
            <person name="Benito E.P."/>
            <person name="Benoit I."/>
            <person name="Burger G."/>
            <person name="Camino L.P."/>
            <person name="Canovas D."/>
            <person name="Cerda-Olmedo E."/>
            <person name="Cheng J.-F."/>
            <person name="Dominguez A."/>
            <person name="Elias M."/>
            <person name="Eslava A.P."/>
            <person name="Glaser F."/>
            <person name="Grimwood J."/>
            <person name="Gutierrez G."/>
            <person name="Heitman J."/>
            <person name="Henrissat B."/>
            <person name="Iturriaga E.A."/>
            <person name="Lang B.F."/>
            <person name="Lavin J.L."/>
            <person name="Lee S."/>
            <person name="Li W."/>
            <person name="Lindquist E."/>
            <person name="Lopez-Garcia S."/>
            <person name="Luque E.M."/>
            <person name="Marcos A.T."/>
            <person name="Martin J."/>
            <person name="Mccluskey K."/>
            <person name="Medina H.R."/>
            <person name="Miralles-Duran A."/>
            <person name="Miyazaki A."/>
            <person name="Munoz-Torres E."/>
            <person name="Oguiza J.A."/>
            <person name="Ohm R."/>
            <person name="Olmedo M."/>
            <person name="Orejas M."/>
            <person name="Ortiz-Castellanos L."/>
            <person name="Pisabarro A.G."/>
            <person name="Rodriguez-Romero J."/>
            <person name="Ruiz-Herrera J."/>
            <person name="Ruiz-Vazquez R."/>
            <person name="Sanz C."/>
            <person name="Schackwitz W."/>
            <person name="Schmutz J."/>
            <person name="Shahriari M."/>
            <person name="Shelest E."/>
            <person name="Silva-Franco F."/>
            <person name="Soanes D."/>
            <person name="Syed K."/>
            <person name="Tagua V.G."/>
            <person name="Talbot N.J."/>
            <person name="Thon M."/>
            <person name="De Vries R.P."/>
            <person name="Wiebenga A."/>
            <person name="Yadav J.S."/>
            <person name="Braun E.L."/>
            <person name="Baker S."/>
            <person name="Garre V."/>
            <person name="Horwitz B."/>
            <person name="Torres-Martinez S."/>
            <person name="Idnurm A."/>
            <person name="Herrera-Estrella A."/>
            <person name="Gabaldon T."/>
            <person name="Grigoriev I.V."/>
        </authorList>
    </citation>
    <scope>NUCLEOTIDE SEQUENCE [LARGE SCALE GENOMIC DNA]</scope>
    <source>
        <strain evidence="3 4">CBS 277.49</strain>
    </source>
</reference>
<dbReference type="PROSITE" id="PS50172">
    <property type="entry name" value="BRCT"/>
    <property type="match status" value="1"/>
</dbReference>
<dbReference type="SMART" id="SM00292">
    <property type="entry name" value="BRCT"/>
    <property type="match status" value="1"/>
</dbReference>
<dbReference type="OrthoDB" id="2279377at2759"/>
<sequence length="396" mass="44307">MEHISPTHDNFDFVRTKKPLKRIIRAKQKTKRRTSIPETQVESISTQDIHVDDLPPVLARYTIYIHHSTSRTRLAVIAEGMGATVVSEMTSATTHLVIDPKNDAKAMKVVKQALANGVICSSPQWLIECYEKKVYLSAVHFPYAMEKDAHVLSEPALVSDPFANDYVDFDAEESRRANGGQTNLDEYITRGQRGSSLAGEETAATAAAANRQRESSALLDNYQQQVDNDHGYTPFTASQHYFTQDGALEEEEEMRREFFYNSNESSVETTATTSAALSKTTVQETEEDMLKRKREAEEKSLQAQQAIQQRLSAIEKEPPRSKKTLQSGFGERLRIWYGEHAGRSEEARKRKALGAAPTTASHASSSASTPTTRRQTTITSTSNARRQQPVQKKPKI</sequence>
<dbReference type="Pfam" id="PF00533">
    <property type="entry name" value="BRCT"/>
    <property type="match status" value="1"/>
</dbReference>
<dbReference type="InterPro" id="IPR001357">
    <property type="entry name" value="BRCT_dom"/>
</dbReference>